<dbReference type="AlphaFoldDB" id="A0A5C5XXN4"/>
<proteinExistence type="predicted"/>
<dbReference type="Proteomes" id="UP000318053">
    <property type="component" value="Unassembled WGS sequence"/>
</dbReference>
<organism evidence="1 2">
    <name type="scientific">Allorhodopirellula solitaria</name>
    <dbReference type="NCBI Taxonomy" id="2527987"/>
    <lineage>
        <taxon>Bacteria</taxon>
        <taxon>Pseudomonadati</taxon>
        <taxon>Planctomycetota</taxon>
        <taxon>Planctomycetia</taxon>
        <taxon>Pirellulales</taxon>
        <taxon>Pirellulaceae</taxon>
        <taxon>Allorhodopirellula</taxon>
    </lineage>
</organism>
<keyword evidence="2" id="KW-1185">Reference proteome</keyword>
<sequence length="94" mass="11030">MKDVTRERELTMPKRNFPNFLDVRACPWSVATINRSIHDCVEESFGKFDDELTYFYSGPNTKHFLLPRPEVSRSNVNYLSNQMRCGRRASGQRL</sequence>
<evidence type="ECO:0000313" key="1">
    <source>
        <dbReference type="EMBL" id="TWT67448.1"/>
    </source>
</evidence>
<name>A0A5C5XXN4_9BACT</name>
<evidence type="ECO:0000313" key="2">
    <source>
        <dbReference type="Proteomes" id="UP000318053"/>
    </source>
</evidence>
<accession>A0A5C5XXN4</accession>
<reference evidence="1 2" key="1">
    <citation type="submission" date="2019-02" db="EMBL/GenBank/DDBJ databases">
        <title>Deep-cultivation of Planctomycetes and their phenomic and genomic characterization uncovers novel biology.</title>
        <authorList>
            <person name="Wiegand S."/>
            <person name="Jogler M."/>
            <person name="Boedeker C."/>
            <person name="Pinto D."/>
            <person name="Vollmers J."/>
            <person name="Rivas-Marin E."/>
            <person name="Kohn T."/>
            <person name="Peeters S.H."/>
            <person name="Heuer A."/>
            <person name="Rast P."/>
            <person name="Oberbeckmann S."/>
            <person name="Bunk B."/>
            <person name="Jeske O."/>
            <person name="Meyerdierks A."/>
            <person name="Storesund J.E."/>
            <person name="Kallscheuer N."/>
            <person name="Luecker S."/>
            <person name="Lage O.M."/>
            <person name="Pohl T."/>
            <person name="Merkel B.J."/>
            <person name="Hornburger P."/>
            <person name="Mueller R.-W."/>
            <person name="Bruemmer F."/>
            <person name="Labrenz M."/>
            <person name="Spormann A.M."/>
            <person name="Op Den Camp H."/>
            <person name="Overmann J."/>
            <person name="Amann R."/>
            <person name="Jetten M.S.M."/>
            <person name="Mascher T."/>
            <person name="Medema M.H."/>
            <person name="Devos D.P."/>
            <person name="Kaster A.-K."/>
            <person name="Ovreas L."/>
            <person name="Rohde M."/>
            <person name="Galperin M.Y."/>
            <person name="Jogler C."/>
        </authorList>
    </citation>
    <scope>NUCLEOTIDE SEQUENCE [LARGE SCALE GENOMIC DNA]</scope>
    <source>
        <strain evidence="1 2">CA85</strain>
    </source>
</reference>
<comment type="caution">
    <text evidence="1">The sequence shown here is derived from an EMBL/GenBank/DDBJ whole genome shotgun (WGS) entry which is preliminary data.</text>
</comment>
<dbReference type="EMBL" id="SJPK01000004">
    <property type="protein sequence ID" value="TWT67448.1"/>
    <property type="molecule type" value="Genomic_DNA"/>
</dbReference>
<protein>
    <submittedName>
        <fullName evidence="1">Uncharacterized protein</fullName>
    </submittedName>
</protein>
<gene>
    <name evidence="1" type="ORF">CA85_22990</name>
</gene>